<dbReference type="SMART" id="SM00283">
    <property type="entry name" value="MA"/>
    <property type="match status" value="1"/>
</dbReference>
<dbReference type="InterPro" id="IPR003660">
    <property type="entry name" value="HAMP_dom"/>
</dbReference>
<dbReference type="InterPro" id="IPR051310">
    <property type="entry name" value="MCP_chemotaxis"/>
</dbReference>
<keyword evidence="6" id="KW-1133">Transmembrane helix</keyword>
<evidence type="ECO:0000256" key="2">
    <source>
        <dbReference type="ARBA" id="ARBA00023224"/>
    </source>
</evidence>
<feature type="transmembrane region" description="Helical" evidence="6">
    <location>
        <begin position="45"/>
        <end position="63"/>
    </location>
</feature>
<dbReference type="InterPro" id="IPR035965">
    <property type="entry name" value="PAS-like_dom_sf"/>
</dbReference>
<feature type="transmembrane region" description="Helical" evidence="6">
    <location>
        <begin position="20"/>
        <end position="40"/>
    </location>
</feature>
<keyword evidence="2 4" id="KW-0807">Transducer</keyword>
<accession>A0ABT0N9N8</accession>
<dbReference type="EMBL" id="JAKIKT010000006">
    <property type="protein sequence ID" value="MCL2915176.1"/>
    <property type="molecule type" value="Genomic_DNA"/>
</dbReference>
<sequence length="877" mass="94133">MEASKMTAASTAETSTSLGAAPLAGAGIAISLLGLVLSLASVPSVWVAAAQVGAIVVFALAYAKINQMDQQVSLAFQELSLALDGNSTGFSRLALPGWMALTAKFKQPKAGNDLSEITSQALDICQANVMLASPDGEILYLNESLQKALDNAESDIRKELPEFNSKRLAGAHMDMFHKNPAHQRGLIAGLRSAHNSEITVGGRTFSLIASPVFDNDHERIATVVEWKDLTKEKAMQAESEHNQRETNRIKQALDVCQANVMVADADLNIIYLNDSLEEMLSSNEAKLKQSLVHFNCQTLIGTNIDVFHKNPAHQRGLLANLTSSYKTRIEVAGLKFNLIATPIFDKGVRTGTVVEWADVTARLQREEEEARLAAENARIKQALDNVTANTMVADADLNIIYLNQSVMNMFRKAQSDIVKDLPRFDSNTLIGTNIDIFHKNPAHQRGLLAGLNSTFTSQLNVGGRTFKIIANPIIGDSGERIGTVVEWADRTAEVAIEHEIDDIISAANAGDLSCRISTADKEGFFLNLSNGLNKLVSIADDVISDVVDMFDGLAKGDLTRQIQGDYQGQFGKLKTDANATVSRLTEVLNGILESASTVTAGAEEIAKGNADLSQRTEEQAASLEETASSMEEMTTTVRQSADNANLADDLAKEASDKANHGGKVVKQAVSAMEAINESSKRISDIIGVIDEIAFQTNLLALNAAVEAARAGEQGRGFAVVAGEVRNLAQRSAGAAKEIKELIRDSVNKVTDGTSLVNQSGETLQEIVNAVSKVAEMINQISIASEQQSSGISEVNKAVSQMDEMTQQNAALVEEVSAAGDAMAEQSRNMRRQLGFFKMDKAVASAAPMMEPSSAPLALVSGEPASQPNISNEEWNEF</sequence>
<proteinExistence type="inferred from homology"/>
<dbReference type="SUPFAM" id="SSF55785">
    <property type="entry name" value="PYP-like sensor domain (PAS domain)"/>
    <property type="match status" value="1"/>
</dbReference>
<evidence type="ECO:0000313" key="10">
    <source>
        <dbReference type="Proteomes" id="UP001202831"/>
    </source>
</evidence>
<dbReference type="Pfam" id="PF18947">
    <property type="entry name" value="HAMP_2"/>
    <property type="match status" value="1"/>
</dbReference>
<feature type="domain" description="Methyl-accepting transducer" evidence="7">
    <location>
        <begin position="594"/>
        <end position="823"/>
    </location>
</feature>
<feature type="compositionally biased region" description="Polar residues" evidence="5">
    <location>
        <begin position="863"/>
        <end position="877"/>
    </location>
</feature>
<dbReference type="RefSeq" id="WP_249249762.1">
    <property type="nucleotide sequence ID" value="NZ_JAKIKT010000006.1"/>
</dbReference>
<dbReference type="PROSITE" id="PS50112">
    <property type="entry name" value="PAS"/>
    <property type="match status" value="1"/>
</dbReference>
<dbReference type="SMART" id="SM00091">
    <property type="entry name" value="PAS"/>
    <property type="match status" value="3"/>
</dbReference>
<reference evidence="9 10" key="1">
    <citation type="submission" date="2022-01" db="EMBL/GenBank/DDBJ databases">
        <title>Whole genome-based taxonomy of the Shewanellaceae.</title>
        <authorList>
            <person name="Martin-Rodriguez A.J."/>
        </authorList>
    </citation>
    <scope>NUCLEOTIDE SEQUENCE [LARGE SCALE GENOMIC DNA]</scope>
    <source>
        <strain evidence="9 10">DSM 21332</strain>
    </source>
</reference>
<gene>
    <name evidence="9" type="ORF">L2725_15555</name>
</gene>
<keyword evidence="6" id="KW-0472">Membrane</keyword>
<dbReference type="InterPro" id="IPR004089">
    <property type="entry name" value="MCPsignal_dom"/>
</dbReference>
<name>A0ABT0N9N8_9GAMM</name>
<dbReference type="CDD" id="cd11386">
    <property type="entry name" value="MCP_signal"/>
    <property type="match status" value="1"/>
</dbReference>
<dbReference type="PRINTS" id="PR00260">
    <property type="entry name" value="CHEMTRNSDUCR"/>
</dbReference>
<evidence type="ECO:0000256" key="5">
    <source>
        <dbReference type="SAM" id="MobiDB-lite"/>
    </source>
</evidence>
<feature type="domain" description="PAS" evidence="8">
    <location>
        <begin position="375"/>
        <end position="418"/>
    </location>
</feature>
<protein>
    <submittedName>
        <fullName evidence="9">Methyl-accepting chemotaxis protein</fullName>
    </submittedName>
</protein>
<organism evidence="9 10">
    <name type="scientific">Shewanella corallii</name>
    <dbReference type="NCBI Taxonomy" id="560080"/>
    <lineage>
        <taxon>Bacteria</taxon>
        <taxon>Pseudomonadati</taxon>
        <taxon>Pseudomonadota</taxon>
        <taxon>Gammaproteobacteria</taxon>
        <taxon>Alteromonadales</taxon>
        <taxon>Shewanellaceae</taxon>
        <taxon>Shewanella</taxon>
    </lineage>
</organism>
<dbReference type="InterPro" id="IPR000014">
    <property type="entry name" value="PAS"/>
</dbReference>
<feature type="region of interest" description="Disordered" evidence="5">
    <location>
        <begin position="858"/>
        <end position="877"/>
    </location>
</feature>
<evidence type="ECO:0000256" key="4">
    <source>
        <dbReference type="PROSITE-ProRule" id="PRU00284"/>
    </source>
</evidence>
<keyword evidence="10" id="KW-1185">Reference proteome</keyword>
<evidence type="ECO:0000256" key="1">
    <source>
        <dbReference type="ARBA" id="ARBA00022481"/>
    </source>
</evidence>
<dbReference type="SUPFAM" id="SSF58104">
    <property type="entry name" value="Methyl-accepting chemotaxis protein (MCP) signaling domain"/>
    <property type="match status" value="1"/>
</dbReference>
<dbReference type="Pfam" id="PF00015">
    <property type="entry name" value="MCPsignal"/>
    <property type="match status" value="1"/>
</dbReference>
<comment type="caution">
    <text evidence="9">The sequence shown here is derived from an EMBL/GenBank/DDBJ whole genome shotgun (WGS) entry which is preliminary data.</text>
</comment>
<evidence type="ECO:0000256" key="3">
    <source>
        <dbReference type="ARBA" id="ARBA00029447"/>
    </source>
</evidence>
<dbReference type="Gene3D" id="1.10.287.950">
    <property type="entry name" value="Methyl-accepting chemotaxis protein"/>
    <property type="match status" value="1"/>
</dbReference>
<dbReference type="InterPro" id="IPR004090">
    <property type="entry name" value="Chemotax_Me-accpt_rcpt"/>
</dbReference>
<dbReference type="Pfam" id="PF13188">
    <property type="entry name" value="PAS_8"/>
    <property type="match status" value="2"/>
</dbReference>
<dbReference type="PROSITE" id="PS50111">
    <property type="entry name" value="CHEMOTAXIS_TRANSDUC_2"/>
    <property type="match status" value="1"/>
</dbReference>
<dbReference type="PANTHER" id="PTHR43531:SF14">
    <property type="entry name" value="METHYL-ACCEPTING CHEMOTAXIS PROTEIN I-RELATED"/>
    <property type="match status" value="1"/>
</dbReference>
<dbReference type="Proteomes" id="UP001202831">
    <property type="component" value="Unassembled WGS sequence"/>
</dbReference>
<evidence type="ECO:0000259" key="7">
    <source>
        <dbReference type="PROSITE" id="PS50111"/>
    </source>
</evidence>
<evidence type="ECO:0000259" key="8">
    <source>
        <dbReference type="PROSITE" id="PS50112"/>
    </source>
</evidence>
<comment type="similarity">
    <text evidence="3">Belongs to the methyl-accepting chemotaxis (MCP) protein family.</text>
</comment>
<evidence type="ECO:0000256" key="6">
    <source>
        <dbReference type="SAM" id="Phobius"/>
    </source>
</evidence>
<keyword evidence="6" id="KW-0812">Transmembrane</keyword>
<evidence type="ECO:0000313" key="9">
    <source>
        <dbReference type="EMBL" id="MCL2915176.1"/>
    </source>
</evidence>
<dbReference type="PANTHER" id="PTHR43531">
    <property type="entry name" value="PROTEIN ICFG"/>
    <property type="match status" value="1"/>
</dbReference>
<keyword evidence="1" id="KW-0488">Methylation</keyword>
<dbReference type="Gene3D" id="3.30.450.20">
    <property type="entry name" value="PAS domain"/>
    <property type="match status" value="3"/>
</dbReference>